<accession>A0A9J7EK96</accession>
<sequence length="113" mass="12835">MNKLRQDTEAKDKLKKKKKKKHNVNKQKKNSEPVNISAELVAALKGLRLDSKPKAKVKAKTKNKKKCKKSKPKAMVQDQVASTSDQPTLQKEPEHCAWNLDCSHVTTYRPPSM</sequence>
<dbReference type="RefSeq" id="XP_022832231.1">
    <property type="nucleotide sequence ID" value="XM_022976463.1"/>
</dbReference>
<feature type="region of interest" description="Disordered" evidence="1">
    <location>
        <begin position="1"/>
        <end position="34"/>
    </location>
</feature>
<dbReference type="OrthoDB" id="10471994at2759"/>
<protein>
    <submittedName>
        <fullName evidence="3">Uncharacterized protein LOC111360519</fullName>
    </submittedName>
</protein>
<feature type="region of interest" description="Disordered" evidence="1">
    <location>
        <begin position="53"/>
        <end position="92"/>
    </location>
</feature>
<name>A0A9J7EK96_SPOLT</name>
<dbReference type="AlphaFoldDB" id="A0A9J7EK96"/>
<dbReference type="KEGG" id="sliu:111360519"/>
<proteinExistence type="predicted"/>
<feature type="compositionally biased region" description="Basic and acidic residues" evidence="1">
    <location>
        <begin position="1"/>
        <end position="12"/>
    </location>
</feature>
<feature type="compositionally biased region" description="Basic residues" evidence="1">
    <location>
        <begin position="13"/>
        <end position="28"/>
    </location>
</feature>
<evidence type="ECO:0000313" key="3">
    <source>
        <dbReference type="RefSeq" id="XP_022832231.1"/>
    </source>
</evidence>
<feature type="compositionally biased region" description="Polar residues" evidence="1">
    <location>
        <begin position="79"/>
        <end position="89"/>
    </location>
</feature>
<reference evidence="3" key="1">
    <citation type="submission" date="2025-08" db="UniProtKB">
        <authorList>
            <consortium name="RefSeq"/>
        </authorList>
    </citation>
    <scope>IDENTIFICATION</scope>
    <source>
        <strain evidence="3">Ishihara</strain>
        <tissue evidence="3">Whole body</tissue>
    </source>
</reference>
<dbReference type="Proteomes" id="UP000301870">
    <property type="component" value="Chromosome Z"/>
</dbReference>
<dbReference type="GeneID" id="111360519"/>
<feature type="compositionally biased region" description="Basic residues" evidence="1">
    <location>
        <begin position="54"/>
        <end position="72"/>
    </location>
</feature>
<evidence type="ECO:0000256" key="1">
    <source>
        <dbReference type="SAM" id="MobiDB-lite"/>
    </source>
</evidence>
<organism evidence="2 3">
    <name type="scientific">Spodoptera litura</name>
    <name type="common">Asian cotton leafworm</name>
    <dbReference type="NCBI Taxonomy" id="69820"/>
    <lineage>
        <taxon>Eukaryota</taxon>
        <taxon>Metazoa</taxon>
        <taxon>Ecdysozoa</taxon>
        <taxon>Arthropoda</taxon>
        <taxon>Hexapoda</taxon>
        <taxon>Insecta</taxon>
        <taxon>Pterygota</taxon>
        <taxon>Neoptera</taxon>
        <taxon>Endopterygota</taxon>
        <taxon>Lepidoptera</taxon>
        <taxon>Glossata</taxon>
        <taxon>Ditrysia</taxon>
        <taxon>Noctuoidea</taxon>
        <taxon>Noctuidae</taxon>
        <taxon>Amphipyrinae</taxon>
        <taxon>Spodoptera</taxon>
    </lineage>
</organism>
<evidence type="ECO:0000313" key="2">
    <source>
        <dbReference type="Proteomes" id="UP000301870"/>
    </source>
</evidence>
<keyword evidence="2" id="KW-1185">Reference proteome</keyword>
<gene>
    <name evidence="3" type="primary">LOC111360519</name>
</gene>